<accession>A0ABT8A3S3</accession>
<dbReference type="Gene3D" id="3.40.50.300">
    <property type="entry name" value="P-loop containing nucleotide triphosphate hydrolases"/>
    <property type="match status" value="2"/>
</dbReference>
<keyword evidence="4" id="KW-1185">Reference proteome</keyword>
<proteinExistence type="predicted"/>
<dbReference type="Proteomes" id="UP001529369">
    <property type="component" value="Unassembled WGS sequence"/>
</dbReference>
<dbReference type="Pfam" id="PF13604">
    <property type="entry name" value="AAA_30"/>
    <property type="match status" value="1"/>
</dbReference>
<evidence type="ECO:0000256" key="1">
    <source>
        <dbReference type="SAM" id="MobiDB-lite"/>
    </source>
</evidence>
<gene>
    <name evidence="3" type="primary">mobF</name>
    <name evidence="3" type="ORF">QWZ14_07860</name>
</gene>
<organism evidence="3 4">
    <name type="scientific">Paeniroseomonas aquatica</name>
    <dbReference type="NCBI Taxonomy" id="373043"/>
    <lineage>
        <taxon>Bacteria</taxon>
        <taxon>Pseudomonadati</taxon>
        <taxon>Pseudomonadota</taxon>
        <taxon>Alphaproteobacteria</taxon>
        <taxon>Acetobacterales</taxon>
        <taxon>Acetobacteraceae</taxon>
        <taxon>Paeniroseomonas</taxon>
    </lineage>
</organism>
<dbReference type="Pfam" id="PF08751">
    <property type="entry name" value="TrwC"/>
    <property type="match status" value="1"/>
</dbReference>
<name>A0ABT8A3S3_9PROT</name>
<evidence type="ECO:0000259" key="2">
    <source>
        <dbReference type="Pfam" id="PF08751"/>
    </source>
</evidence>
<sequence length="1077" mass="115415">MLTYSTIAAGTPADAQAMTNHLLTQTLPREVADLARYYTRGMAAGSAEDHDVAKETGLGERLAQAVQRRDFDEAYGAPVAEPRRDMHPLVVRGLGLDPNRGVTRDEINALLAGRRADGGKIEGKHYAVARTVTDRRSGEAKDLVPIGSVDFCLTPDKSVSVAWAFARPAEQAAIYGAHHDAAAEAMAYVETRIGQARKGDGGREGADPGHVGWIAFDHHTSRPTLWTTRQEGNRTVTESVAVKVAGDPDLHTHFTVMNAVFCETSRVGSLDLDRLDGLIKEAGALYQAHLATNLRGLGAEVGLDPKTGMARLAAIPDAVRDHFSKRTLNGEEAARAFARTLSLDWDTLAPERRAGLLKAGVQGTPAGIDGETREKLRKDDMADFADWRRQARELGWRYGGIEGPRLAPPERTQEARIAEAYAAALPWLEKELDRRAVISGADARTAALRGLIAAGIAETGDIERVTAAFRGEGVRQYGEATALVWGRQGERGEIGITTALHAADEQDFLRLAKAAAGDRSGALGAAAIRTAAERAGLTFEGEHGEAQRRAMHRLGEGGRLGVVVGAAGSGKTTLLRPLVAAWQAQGRAVHGVSLAWRQADDLAEAGIDRGNVRAFSVFLDAAKAGGIALDRRAVVVVDELGLLGTRQGLELLRLQQARGFRLAMLGDDRQCQAIEAGPIVDLVRRALGEAQVPEILTTVRQRAEREREIAGHWREGRATEALAMKRADGTAELVPGGPGEAVERVGQLVGERLRANAGDAGYTLTVSAPTNADAHRLGLAIREVRRGLGQVGPDQVRVQAADRDGNAYEMALAPGDRVRLFASTPAEGERGSIGRNGSILTVLSADAKGLRVRNAGGREGRVAWTTLADATGRARLAYGEAMTTHTAQGSTATEHIHALPGGSKAVTGFAAYASGTRHRRAAWLVLSAGAEQAEVVRRRPLNDVRPVTEADAWANVARNLGRQPRQEGALEFLARVGEVRRGAARALQRGVRSAERREAEGLAPTVLQDRLARGRRGRVVAPMEKRLDDGVRQRAALVERLSRLGSDLARAVRERTARLHPSQRGHKRGGPSNTLRM</sequence>
<reference evidence="4" key="1">
    <citation type="journal article" date="2019" name="Int. J. Syst. Evol. Microbiol.">
        <title>The Global Catalogue of Microorganisms (GCM) 10K type strain sequencing project: providing services to taxonomists for standard genome sequencing and annotation.</title>
        <authorList>
            <consortium name="The Broad Institute Genomics Platform"/>
            <consortium name="The Broad Institute Genome Sequencing Center for Infectious Disease"/>
            <person name="Wu L."/>
            <person name="Ma J."/>
        </authorList>
    </citation>
    <scope>NUCLEOTIDE SEQUENCE [LARGE SCALE GENOMIC DNA]</scope>
    <source>
        <strain evidence="4">CECT 7131</strain>
    </source>
</reference>
<dbReference type="InterPro" id="IPR014862">
    <property type="entry name" value="TrwC"/>
</dbReference>
<feature type="region of interest" description="Disordered" evidence="1">
    <location>
        <begin position="1054"/>
        <end position="1077"/>
    </location>
</feature>
<dbReference type="SUPFAM" id="SSF52540">
    <property type="entry name" value="P-loop containing nucleoside triphosphate hydrolases"/>
    <property type="match status" value="2"/>
</dbReference>
<dbReference type="EMBL" id="JAUFPN010000071">
    <property type="protein sequence ID" value="MDN3564281.1"/>
    <property type="molecule type" value="Genomic_DNA"/>
</dbReference>
<evidence type="ECO:0000313" key="4">
    <source>
        <dbReference type="Proteomes" id="UP001529369"/>
    </source>
</evidence>
<dbReference type="InterPro" id="IPR027417">
    <property type="entry name" value="P-loop_NTPase"/>
</dbReference>
<dbReference type="SUPFAM" id="SSF55464">
    <property type="entry name" value="Origin of replication-binding domain, RBD-like"/>
    <property type="match status" value="1"/>
</dbReference>
<feature type="domain" description="TrwC relaxase" evidence="2">
    <location>
        <begin position="75"/>
        <end position="393"/>
    </location>
</feature>
<dbReference type="NCBIfam" id="NF041492">
    <property type="entry name" value="MobF"/>
    <property type="match status" value="1"/>
</dbReference>
<dbReference type="RefSeq" id="WP_290316074.1">
    <property type="nucleotide sequence ID" value="NZ_JAUFPN010000071.1"/>
</dbReference>
<comment type="caution">
    <text evidence="3">The sequence shown here is derived from an EMBL/GenBank/DDBJ whole genome shotgun (WGS) entry which is preliminary data.</text>
</comment>
<evidence type="ECO:0000313" key="3">
    <source>
        <dbReference type="EMBL" id="MDN3564281.1"/>
    </source>
</evidence>
<dbReference type="Gene3D" id="2.30.30.940">
    <property type="match status" value="1"/>
</dbReference>
<protein>
    <submittedName>
        <fullName evidence="3">MobF family relaxase</fullName>
    </submittedName>
</protein>